<dbReference type="EMBL" id="OIVN01002104">
    <property type="protein sequence ID" value="SPD00588.1"/>
    <property type="molecule type" value="Genomic_DNA"/>
</dbReference>
<evidence type="ECO:0008006" key="7">
    <source>
        <dbReference type="Google" id="ProtNLM"/>
    </source>
</evidence>
<dbReference type="Gene3D" id="1.20.1250.20">
    <property type="entry name" value="MFS general substrate transporter like domains"/>
    <property type="match status" value="2"/>
</dbReference>
<dbReference type="SUPFAM" id="SSF103473">
    <property type="entry name" value="MFS general substrate transporter"/>
    <property type="match status" value="1"/>
</dbReference>
<evidence type="ECO:0000256" key="3">
    <source>
        <dbReference type="ARBA" id="ARBA00022989"/>
    </source>
</evidence>
<evidence type="ECO:0000256" key="5">
    <source>
        <dbReference type="SAM" id="Phobius"/>
    </source>
</evidence>
<evidence type="ECO:0000313" key="6">
    <source>
        <dbReference type="EMBL" id="SPD00588.1"/>
    </source>
</evidence>
<dbReference type="Pfam" id="PF00083">
    <property type="entry name" value="Sugar_tr"/>
    <property type="match status" value="1"/>
</dbReference>
<dbReference type="AlphaFoldDB" id="A0A2N9GMA3"/>
<evidence type="ECO:0000256" key="4">
    <source>
        <dbReference type="ARBA" id="ARBA00023136"/>
    </source>
</evidence>
<keyword evidence="3 5" id="KW-1133">Transmembrane helix</keyword>
<comment type="subcellular location">
    <subcellularLocation>
        <location evidence="1">Membrane</location>
        <topology evidence="1">Multi-pass membrane protein</topology>
    </subcellularLocation>
</comment>
<accession>A0A2N9GMA3</accession>
<dbReference type="PANTHER" id="PTHR24064">
    <property type="entry name" value="SOLUTE CARRIER FAMILY 22 MEMBER"/>
    <property type="match status" value="1"/>
</dbReference>
<evidence type="ECO:0000256" key="2">
    <source>
        <dbReference type="ARBA" id="ARBA00022692"/>
    </source>
</evidence>
<gene>
    <name evidence="6" type="ORF">FSB_LOCUS28470</name>
</gene>
<dbReference type="InterPro" id="IPR036259">
    <property type="entry name" value="MFS_trans_sf"/>
</dbReference>
<feature type="transmembrane region" description="Helical" evidence="5">
    <location>
        <begin position="39"/>
        <end position="62"/>
    </location>
</feature>
<keyword evidence="2 5" id="KW-0812">Transmembrane</keyword>
<feature type="transmembrane region" description="Helical" evidence="5">
    <location>
        <begin position="89"/>
        <end position="116"/>
    </location>
</feature>
<evidence type="ECO:0000256" key="1">
    <source>
        <dbReference type="ARBA" id="ARBA00004141"/>
    </source>
</evidence>
<dbReference type="InterPro" id="IPR005828">
    <property type="entry name" value="MFS_sugar_transport-like"/>
</dbReference>
<dbReference type="GO" id="GO:0016020">
    <property type="term" value="C:membrane"/>
    <property type="evidence" value="ECO:0007669"/>
    <property type="project" value="UniProtKB-SubCell"/>
</dbReference>
<proteinExistence type="predicted"/>
<dbReference type="GO" id="GO:0022857">
    <property type="term" value="F:transmembrane transporter activity"/>
    <property type="evidence" value="ECO:0007669"/>
    <property type="project" value="InterPro"/>
</dbReference>
<sequence length="201" mass="22288">MGLFTDAYDLFCIPPIMQLIGRVYFENEPEYKEYQLRPVVLSTLLGIVLLATVIGQLVFGWFGDRIGRRKYYPLSATIMSEFANKRTRGAFIAAVFSMQGFGILASSTVTMVVCAIFDHASHNVSKDLTPKAVDTAWRLILMLGAVPAGLTWYWRMTMPETARIRTNHGLVTKLSRVAEGSQSFLGSGRSSSLSGRSSFLT</sequence>
<feature type="transmembrane region" description="Helical" evidence="5">
    <location>
        <begin position="136"/>
        <end position="154"/>
    </location>
</feature>
<protein>
    <recommendedName>
        <fullName evidence="7">Major facilitator superfamily (MFS) profile domain-containing protein</fullName>
    </recommendedName>
</protein>
<reference evidence="6" key="1">
    <citation type="submission" date="2018-02" db="EMBL/GenBank/DDBJ databases">
        <authorList>
            <person name="Cohen D.B."/>
            <person name="Kent A.D."/>
        </authorList>
    </citation>
    <scope>NUCLEOTIDE SEQUENCE</scope>
</reference>
<name>A0A2N9GMA3_FAGSY</name>
<organism evidence="6">
    <name type="scientific">Fagus sylvatica</name>
    <name type="common">Beechnut</name>
    <dbReference type="NCBI Taxonomy" id="28930"/>
    <lineage>
        <taxon>Eukaryota</taxon>
        <taxon>Viridiplantae</taxon>
        <taxon>Streptophyta</taxon>
        <taxon>Embryophyta</taxon>
        <taxon>Tracheophyta</taxon>
        <taxon>Spermatophyta</taxon>
        <taxon>Magnoliopsida</taxon>
        <taxon>eudicotyledons</taxon>
        <taxon>Gunneridae</taxon>
        <taxon>Pentapetalae</taxon>
        <taxon>rosids</taxon>
        <taxon>fabids</taxon>
        <taxon>Fagales</taxon>
        <taxon>Fagaceae</taxon>
        <taxon>Fagus</taxon>
    </lineage>
</organism>
<keyword evidence="4 5" id="KW-0472">Membrane</keyword>